<protein>
    <submittedName>
        <fullName evidence="4">Putative acyl dehydratase</fullName>
    </submittedName>
</protein>
<dbReference type="Pfam" id="PF01575">
    <property type="entry name" value="MaoC_dehydratas"/>
    <property type="match status" value="1"/>
</dbReference>
<dbReference type="InterPro" id="IPR002539">
    <property type="entry name" value="MaoC-like_dom"/>
</dbReference>
<dbReference type="PANTHER" id="PTHR43841:SF3">
    <property type="entry name" value="(3R)-HYDROXYACYL-ACP DEHYDRATASE SUBUNIT HADB"/>
    <property type="match status" value="1"/>
</dbReference>
<evidence type="ECO:0000256" key="1">
    <source>
        <dbReference type="ARBA" id="ARBA00005254"/>
    </source>
</evidence>
<dbReference type="GO" id="GO:0006633">
    <property type="term" value="P:fatty acid biosynthetic process"/>
    <property type="evidence" value="ECO:0007669"/>
    <property type="project" value="InterPro"/>
</dbReference>
<comment type="similarity">
    <text evidence="1">Belongs to the enoyl-CoA hydratase/isomerase family.</text>
</comment>
<dbReference type="InterPro" id="IPR003965">
    <property type="entry name" value="Fatty_acid_synthase"/>
</dbReference>
<dbReference type="SUPFAM" id="SSF54637">
    <property type="entry name" value="Thioesterase/thiol ester dehydrase-isomerase"/>
    <property type="match status" value="1"/>
</dbReference>
<dbReference type="EMBL" id="KF850685">
    <property type="protein sequence ID" value="AIL50172.1"/>
    <property type="molecule type" value="Genomic_DNA"/>
</dbReference>
<feature type="compositionally biased region" description="Low complexity" evidence="2">
    <location>
        <begin position="248"/>
        <end position="267"/>
    </location>
</feature>
<evidence type="ECO:0000313" key="4">
    <source>
        <dbReference type="EMBL" id="AIL50172.1"/>
    </source>
</evidence>
<gene>
    <name evidence="4" type="primary">colC9</name>
</gene>
<dbReference type="GO" id="GO:0005835">
    <property type="term" value="C:fatty acid synthase complex"/>
    <property type="evidence" value="ECO:0007669"/>
    <property type="project" value="InterPro"/>
</dbReference>
<evidence type="ECO:0000259" key="3">
    <source>
        <dbReference type="Pfam" id="PF01575"/>
    </source>
</evidence>
<dbReference type="PRINTS" id="PR01483">
    <property type="entry name" value="FASYNTHASE"/>
</dbReference>
<feature type="region of interest" description="Disordered" evidence="2">
    <location>
        <begin position="228"/>
        <end position="267"/>
    </location>
</feature>
<dbReference type="AlphaFoldDB" id="A0A088DA95"/>
<proteinExistence type="inferred from homology"/>
<feature type="domain" description="MaoC-like" evidence="3">
    <location>
        <begin position="19"/>
        <end position="108"/>
    </location>
</feature>
<dbReference type="GO" id="GO:0004312">
    <property type="term" value="F:fatty acid synthase activity"/>
    <property type="evidence" value="ECO:0007669"/>
    <property type="project" value="InterPro"/>
</dbReference>
<dbReference type="Gene3D" id="3.10.129.10">
    <property type="entry name" value="Hotdog Thioesterase"/>
    <property type="match status" value="1"/>
</dbReference>
<reference evidence="4" key="1">
    <citation type="journal article" date="2014" name="ChemBioChem">
        <title>Biosynthesis of colabomycin E, a new manumycin-family metabolite, involves an unusual chain-length factor.</title>
        <authorList>
            <person name="Petrickova K."/>
            <person name="Pospisil S."/>
            <person name="Kuzma M."/>
            <person name="Tylova T."/>
            <person name="Jagr M."/>
            <person name="Tomek P."/>
            <person name="Chronakova A."/>
            <person name="Brabcova E."/>
            <person name="Andera L."/>
            <person name="Kristufek V."/>
            <person name="Petricek M."/>
        </authorList>
    </citation>
    <scope>NUCLEOTIDE SEQUENCE</scope>
    <source>
        <strain evidence="4">SOK1/5-04</strain>
    </source>
</reference>
<dbReference type="InterPro" id="IPR029069">
    <property type="entry name" value="HotDog_dom_sf"/>
</dbReference>
<feature type="compositionally biased region" description="Pro residues" evidence="2">
    <location>
        <begin position="229"/>
        <end position="247"/>
    </location>
</feature>
<dbReference type="PANTHER" id="PTHR43841">
    <property type="entry name" value="3-HYDROXYACYL-THIOESTER DEHYDRATASE HTDX-RELATED"/>
    <property type="match status" value="1"/>
</dbReference>
<organism evidence="4">
    <name type="scientific">Streptomyces aureus</name>
    <dbReference type="NCBI Taxonomy" id="193461"/>
    <lineage>
        <taxon>Bacteria</taxon>
        <taxon>Bacillati</taxon>
        <taxon>Actinomycetota</taxon>
        <taxon>Actinomycetes</taxon>
        <taxon>Kitasatosporales</taxon>
        <taxon>Streptomycetaceae</taxon>
        <taxon>Streptomyces</taxon>
    </lineage>
</organism>
<sequence length="267" mass="25837">MSGFSLAAAEVGAELPELLPEQIDRATLAAFAESYGDLNPIHLDPQAARAAGLDDVIAHGMLSMALLGRLLVEWAPVEDVLSFRVSFTAVTTVPARLRCTARVKAIETVAGGRAARLALAVRRVDGPLTVRGEALVRIPAVPAPGARASSVRASGVSAVASGPASGSGSAPGFVSAAGSSPVASAAVSVPAPASALAPGFVPAPVPGSVAGGPVAGPASVASAAVSVPAPTPASAPAPAPVPAPTPVVPAADPAPVVPAQAPAARST</sequence>
<name>A0A088DA95_9ACTN</name>
<accession>A0A088DA95</accession>
<evidence type="ECO:0000256" key="2">
    <source>
        <dbReference type="SAM" id="MobiDB-lite"/>
    </source>
</evidence>